<protein>
    <recommendedName>
        <fullName evidence="3">L-ascorbate peroxidase</fullName>
        <ecNumber evidence="3">1.11.1.11</ecNumber>
    </recommendedName>
</protein>
<comment type="caution">
    <text evidence="6">The sequence shown here is derived from an EMBL/GenBank/DDBJ whole genome shotgun (WGS) entry which is preliminary data.</text>
</comment>
<accession>A0AAE0KX17</accession>
<dbReference type="InterPro" id="IPR019793">
    <property type="entry name" value="Peroxidases_heam-ligand_BS"/>
</dbReference>
<evidence type="ECO:0000256" key="1">
    <source>
        <dbReference type="ARBA" id="ARBA00001970"/>
    </source>
</evidence>
<dbReference type="Proteomes" id="UP001190700">
    <property type="component" value="Unassembled WGS sequence"/>
</dbReference>
<dbReference type="EC" id="1.11.1.11" evidence="3"/>
<reference evidence="6 7" key="1">
    <citation type="journal article" date="2015" name="Genome Biol. Evol.">
        <title>Comparative Genomics of a Bacterivorous Green Alga Reveals Evolutionary Causalities and Consequences of Phago-Mixotrophic Mode of Nutrition.</title>
        <authorList>
            <person name="Burns J.A."/>
            <person name="Paasch A."/>
            <person name="Narechania A."/>
            <person name="Kim E."/>
        </authorList>
    </citation>
    <scope>NUCLEOTIDE SEQUENCE [LARGE SCALE GENOMIC DNA]</scope>
    <source>
        <strain evidence="6 7">PLY_AMNH</strain>
    </source>
</reference>
<evidence type="ECO:0000313" key="7">
    <source>
        <dbReference type="Proteomes" id="UP001190700"/>
    </source>
</evidence>
<evidence type="ECO:0000256" key="3">
    <source>
        <dbReference type="ARBA" id="ARBA00012940"/>
    </source>
</evidence>
<name>A0AAE0KX17_9CHLO</name>
<evidence type="ECO:0000259" key="5">
    <source>
        <dbReference type="PROSITE" id="PS50873"/>
    </source>
</evidence>
<evidence type="ECO:0000256" key="2">
    <source>
        <dbReference type="ARBA" id="ARBA00006873"/>
    </source>
</evidence>
<dbReference type="GO" id="GO:0000302">
    <property type="term" value="P:response to reactive oxygen species"/>
    <property type="evidence" value="ECO:0007669"/>
    <property type="project" value="TreeGrafter"/>
</dbReference>
<dbReference type="PANTHER" id="PTHR31356:SF66">
    <property type="entry name" value="CATALASE-PEROXIDASE"/>
    <property type="match status" value="1"/>
</dbReference>
<evidence type="ECO:0000313" key="6">
    <source>
        <dbReference type="EMBL" id="KAK3263629.1"/>
    </source>
</evidence>
<dbReference type="GO" id="GO:0020037">
    <property type="term" value="F:heme binding"/>
    <property type="evidence" value="ECO:0007669"/>
    <property type="project" value="InterPro"/>
</dbReference>
<dbReference type="FunFam" id="1.10.520.10:FF:000007">
    <property type="entry name" value="L-ascorbate peroxidase S chloroplastic/mitochondrial"/>
    <property type="match status" value="1"/>
</dbReference>
<dbReference type="PANTHER" id="PTHR31356">
    <property type="entry name" value="THYLAKOID LUMENAL 29 KDA PROTEIN, CHLOROPLASTIC-RELATED"/>
    <property type="match status" value="1"/>
</dbReference>
<dbReference type="InterPro" id="IPR002207">
    <property type="entry name" value="Peroxidase_I"/>
</dbReference>
<dbReference type="SUPFAM" id="SSF48113">
    <property type="entry name" value="Heme-dependent peroxidases"/>
    <property type="match status" value="1"/>
</dbReference>
<keyword evidence="4" id="KW-0560">Oxidoreductase</keyword>
<dbReference type="AlphaFoldDB" id="A0AAE0KX17"/>
<keyword evidence="6" id="KW-0575">Peroxidase</keyword>
<feature type="domain" description="Plant heme peroxidase family profile" evidence="5">
    <location>
        <begin position="52"/>
        <end position="198"/>
    </location>
</feature>
<sequence>MDFVSRAQARIHGLVLKFTHAPQGQEDYRRALKKCREELRKFIDETNCHPILVRLAWHDAGTFDKGTNSWPECGGANGSIRFEPELNHGANAGLVKAVNFLKKLKNANPQVSWADLIQLAGSTAIEVAGGPTCPVRYGRVDTEIPEQCPKEGNLPGAAPPFDDGSATPADHLRKVFYRMGFNDREIVALSGAHTIGRAFKERSGTVENGYAREDREESLPALAAGISMQSPELRVAEKRDDEKQQRKTSVHKWARPRRLLLIVHGWVLCSTSFLTACGQATKDTSSIYPTGSALIP</sequence>
<gene>
    <name evidence="6" type="ORF">CYMTET_27580</name>
</gene>
<dbReference type="PRINTS" id="PR00458">
    <property type="entry name" value="PEROXIDASE"/>
</dbReference>
<dbReference type="InterPro" id="IPR002016">
    <property type="entry name" value="Haem_peroxidase"/>
</dbReference>
<dbReference type="Gene3D" id="1.10.520.10">
    <property type="match status" value="1"/>
</dbReference>
<proteinExistence type="inferred from homology"/>
<dbReference type="Pfam" id="PF00141">
    <property type="entry name" value="peroxidase"/>
    <property type="match status" value="1"/>
</dbReference>
<dbReference type="GO" id="GO:0042744">
    <property type="term" value="P:hydrogen peroxide catabolic process"/>
    <property type="evidence" value="ECO:0007669"/>
    <property type="project" value="TreeGrafter"/>
</dbReference>
<keyword evidence="7" id="KW-1185">Reference proteome</keyword>
<organism evidence="6 7">
    <name type="scientific">Cymbomonas tetramitiformis</name>
    <dbReference type="NCBI Taxonomy" id="36881"/>
    <lineage>
        <taxon>Eukaryota</taxon>
        <taxon>Viridiplantae</taxon>
        <taxon>Chlorophyta</taxon>
        <taxon>Pyramimonadophyceae</taxon>
        <taxon>Pyramimonadales</taxon>
        <taxon>Pyramimonadaceae</taxon>
        <taxon>Cymbomonas</taxon>
    </lineage>
</organism>
<dbReference type="InterPro" id="IPR044831">
    <property type="entry name" value="Ccp1-like"/>
</dbReference>
<dbReference type="PRINTS" id="PR00459">
    <property type="entry name" value="ASPEROXIDASE"/>
</dbReference>
<dbReference type="EMBL" id="LGRX02015198">
    <property type="protein sequence ID" value="KAK3263629.1"/>
    <property type="molecule type" value="Genomic_DNA"/>
</dbReference>
<dbReference type="Gene3D" id="1.10.420.10">
    <property type="entry name" value="Peroxidase, domain 2"/>
    <property type="match status" value="1"/>
</dbReference>
<dbReference type="GO" id="GO:0016688">
    <property type="term" value="F:L-ascorbate peroxidase activity"/>
    <property type="evidence" value="ECO:0007669"/>
    <property type="project" value="UniProtKB-EC"/>
</dbReference>
<comment type="cofactor">
    <cofactor evidence="1">
        <name>heme b</name>
        <dbReference type="ChEBI" id="CHEBI:60344"/>
    </cofactor>
</comment>
<evidence type="ECO:0000256" key="4">
    <source>
        <dbReference type="ARBA" id="ARBA00023002"/>
    </source>
</evidence>
<dbReference type="PROSITE" id="PS50873">
    <property type="entry name" value="PEROXIDASE_4"/>
    <property type="match status" value="1"/>
</dbReference>
<dbReference type="GO" id="GO:0034599">
    <property type="term" value="P:cellular response to oxidative stress"/>
    <property type="evidence" value="ECO:0007669"/>
    <property type="project" value="InterPro"/>
</dbReference>
<dbReference type="InterPro" id="IPR010255">
    <property type="entry name" value="Haem_peroxidase_sf"/>
</dbReference>
<comment type="similarity">
    <text evidence="2">Belongs to the peroxidase family. Ascorbate peroxidase subfamily.</text>
</comment>
<dbReference type="PROSITE" id="PS00435">
    <property type="entry name" value="PEROXIDASE_1"/>
    <property type="match status" value="1"/>
</dbReference>